<evidence type="ECO:0000256" key="8">
    <source>
        <dbReference type="ARBA" id="ARBA00023136"/>
    </source>
</evidence>
<feature type="binding site" evidence="10">
    <location>
        <position position="218"/>
    </location>
    <ligand>
        <name>Mn(2+)</name>
        <dbReference type="ChEBI" id="CHEBI:29035"/>
        <label>2</label>
    </ligand>
</feature>
<feature type="binding site" evidence="10">
    <location>
        <position position="220"/>
    </location>
    <ligand>
        <name>Mn(2+)</name>
        <dbReference type="ChEBI" id="CHEBI:29035"/>
        <label>1</label>
    </ligand>
</feature>
<dbReference type="SUPFAM" id="SSF56300">
    <property type="entry name" value="Metallo-dependent phosphatases"/>
    <property type="match status" value="1"/>
</dbReference>
<feature type="binding site" evidence="10">
    <location>
        <position position="145"/>
    </location>
    <ligand>
        <name>substrate</name>
    </ligand>
</feature>
<dbReference type="InterPro" id="IPR029052">
    <property type="entry name" value="Metallo-depent_PP-like"/>
</dbReference>
<gene>
    <name evidence="10 12" type="primary">lpxH</name>
    <name evidence="12" type="ORF">NITFAB_0360</name>
</gene>
<comment type="subcellular location">
    <subcellularLocation>
        <location evidence="10">Cell inner membrane</location>
        <topology evidence="10">Peripheral membrane protein</topology>
        <orientation evidence="10">Cytoplasmic side</orientation>
    </subcellularLocation>
</comment>
<evidence type="ECO:0000256" key="1">
    <source>
        <dbReference type="ARBA" id="ARBA00022475"/>
    </source>
</evidence>
<dbReference type="HAMAP" id="MF_00575">
    <property type="entry name" value="LpxH"/>
    <property type="match status" value="1"/>
</dbReference>
<evidence type="ECO:0000256" key="5">
    <source>
        <dbReference type="ARBA" id="ARBA00022723"/>
    </source>
</evidence>
<proteinExistence type="inferred from homology"/>
<dbReference type="GO" id="GO:0008758">
    <property type="term" value="F:UDP-2,3-diacylglucosamine hydrolase activity"/>
    <property type="evidence" value="ECO:0007669"/>
    <property type="project" value="UniProtKB-UniRule"/>
</dbReference>
<feature type="binding site" evidence="10">
    <location>
        <position position="32"/>
    </location>
    <ligand>
        <name>Mn(2+)</name>
        <dbReference type="ChEBI" id="CHEBI:29035"/>
        <label>1</label>
    </ligand>
</feature>
<feature type="domain" description="Calcineurin-like phosphoesterase" evidence="11">
    <location>
        <begin position="26"/>
        <end position="222"/>
    </location>
</feature>
<comment type="function">
    <text evidence="10">Hydrolyzes the pyrophosphate bond of UDP-2,3-diacylglucosamine to yield 2,3-diacylglucosamine 1-phosphate (lipid X) and UMP by catalyzing the attack of water at the alpha-P atom. Involved in the biosynthesis of lipid A, a phosphorylated glycolipid that anchors the lipopolysaccharide to the outer membrane of the cell.</text>
</comment>
<dbReference type="PANTHER" id="PTHR34990:SF1">
    <property type="entry name" value="UDP-2,3-DIACYLGLUCOSAMINE HYDROLASE"/>
    <property type="match status" value="1"/>
</dbReference>
<dbReference type="Pfam" id="PF00149">
    <property type="entry name" value="Metallophos"/>
    <property type="match status" value="1"/>
</dbReference>
<evidence type="ECO:0000256" key="3">
    <source>
        <dbReference type="ARBA" id="ARBA00022519"/>
    </source>
</evidence>
<evidence type="ECO:0000256" key="2">
    <source>
        <dbReference type="ARBA" id="ARBA00022516"/>
    </source>
</evidence>
<dbReference type="AlphaFoldDB" id="A0A2X0SBG9"/>
<keyword evidence="5 10" id="KW-0479">Metal-binding</keyword>
<keyword evidence="2 10" id="KW-0444">Lipid biosynthesis</keyword>
<dbReference type="GO" id="GO:0019897">
    <property type="term" value="C:extrinsic component of plasma membrane"/>
    <property type="evidence" value="ECO:0007669"/>
    <property type="project" value="UniProtKB-UniRule"/>
</dbReference>
<dbReference type="NCBIfam" id="NF003743">
    <property type="entry name" value="PRK05340.1"/>
    <property type="match status" value="1"/>
</dbReference>
<organism evidence="12">
    <name type="scientific">Candidatus Nitrotoga fabula</name>
    <dbReference type="NCBI Taxonomy" id="2182327"/>
    <lineage>
        <taxon>Bacteria</taxon>
        <taxon>Pseudomonadati</taxon>
        <taxon>Pseudomonadota</taxon>
        <taxon>Betaproteobacteria</taxon>
        <taxon>Nitrosomonadales</taxon>
        <taxon>Gallionellaceae</taxon>
        <taxon>Candidatus Nitrotoga</taxon>
    </lineage>
</organism>
<feature type="binding site" evidence="10">
    <location>
        <position position="137"/>
    </location>
    <ligand>
        <name>Mn(2+)</name>
        <dbReference type="ChEBI" id="CHEBI:29035"/>
        <label>2</label>
    </ligand>
</feature>
<dbReference type="Gene3D" id="3.60.21.10">
    <property type="match status" value="1"/>
</dbReference>
<name>A0A2X0SBG9_9PROT</name>
<feature type="binding site" evidence="10">
    <location>
        <begin position="102"/>
        <end position="103"/>
    </location>
    <ligand>
        <name>substrate</name>
    </ligand>
</feature>
<feature type="binding site" evidence="10">
    <location>
        <position position="183"/>
    </location>
    <ligand>
        <name>substrate</name>
    </ligand>
</feature>
<comment type="cofactor">
    <cofactor evidence="10">
        <name>Mn(2+)</name>
        <dbReference type="ChEBI" id="CHEBI:29035"/>
    </cofactor>
    <text evidence="10">Binds 2 Mn(2+) ions per subunit in a binuclear metal center.</text>
</comment>
<keyword evidence="3 10" id="KW-0997">Cell inner membrane</keyword>
<dbReference type="UniPathway" id="UPA00359">
    <property type="reaction ID" value="UER00480"/>
</dbReference>
<protein>
    <recommendedName>
        <fullName evidence="10">UDP-2,3-diacylglucosamine hydrolase</fullName>
        <ecNumber evidence="10">3.6.1.54</ecNumber>
    </recommendedName>
    <alternativeName>
        <fullName evidence="10">UDP-2,3-diacylglucosamine diphosphatase</fullName>
    </alternativeName>
</protein>
<feature type="binding site" evidence="10">
    <location>
        <position position="187"/>
    </location>
    <ligand>
        <name>substrate</name>
    </ligand>
</feature>
<accession>A0A2X0SBG9</accession>
<dbReference type="GO" id="GO:0009245">
    <property type="term" value="P:lipid A biosynthetic process"/>
    <property type="evidence" value="ECO:0007669"/>
    <property type="project" value="UniProtKB-UniRule"/>
</dbReference>
<dbReference type="GO" id="GO:0030145">
    <property type="term" value="F:manganese ion binding"/>
    <property type="evidence" value="ECO:0007669"/>
    <property type="project" value="UniProtKB-UniRule"/>
</dbReference>
<feature type="binding site" evidence="10">
    <location>
        <position position="30"/>
    </location>
    <ligand>
        <name>Mn(2+)</name>
        <dbReference type="ChEBI" id="CHEBI:29035"/>
        <label>1</label>
    </ligand>
</feature>
<evidence type="ECO:0000256" key="10">
    <source>
        <dbReference type="HAMAP-Rule" id="MF_00575"/>
    </source>
</evidence>
<dbReference type="PANTHER" id="PTHR34990">
    <property type="entry name" value="UDP-2,3-DIACYLGLUCOSAMINE HYDROLASE-RELATED"/>
    <property type="match status" value="1"/>
</dbReference>
<reference evidence="12" key="1">
    <citation type="submission" date="2018-05" db="EMBL/GenBank/DDBJ databases">
        <authorList>
            <person name="Lanie J.A."/>
            <person name="Ng W.-L."/>
            <person name="Kazmierczak K.M."/>
            <person name="Andrzejewski T.M."/>
            <person name="Davidsen T.M."/>
            <person name="Wayne K.J."/>
            <person name="Tettelin H."/>
            <person name="Glass J.I."/>
            <person name="Rusch D."/>
            <person name="Podicherti R."/>
            <person name="Tsui H.-C.T."/>
            <person name="Winkler M.E."/>
        </authorList>
    </citation>
    <scope>NUCLEOTIDE SEQUENCE</scope>
    <source>
        <strain evidence="12">KNB</strain>
    </source>
</reference>
<keyword evidence="4 10" id="KW-0441">Lipid A biosynthesis</keyword>
<dbReference type="InterPro" id="IPR004843">
    <property type="entry name" value="Calcineurin-like_PHP"/>
</dbReference>
<dbReference type="GO" id="GO:0005737">
    <property type="term" value="C:cytoplasm"/>
    <property type="evidence" value="ECO:0007669"/>
    <property type="project" value="InterPro"/>
</dbReference>
<dbReference type="CDD" id="cd07398">
    <property type="entry name" value="MPP_YbbF-LpxH"/>
    <property type="match status" value="1"/>
</dbReference>
<dbReference type="EMBL" id="LS423452">
    <property type="protein sequence ID" value="SPS04771.1"/>
    <property type="molecule type" value="Genomic_DNA"/>
</dbReference>
<evidence type="ECO:0000256" key="6">
    <source>
        <dbReference type="ARBA" id="ARBA00022801"/>
    </source>
</evidence>
<feature type="binding site" evidence="10">
    <location>
        <position position="190"/>
    </location>
    <ligand>
        <name>substrate</name>
    </ligand>
</feature>
<comment type="similarity">
    <text evidence="10">Belongs to the LpxH family.</text>
</comment>
<evidence type="ECO:0000256" key="4">
    <source>
        <dbReference type="ARBA" id="ARBA00022556"/>
    </source>
</evidence>
<evidence type="ECO:0000313" key="12">
    <source>
        <dbReference type="EMBL" id="SPS04771.1"/>
    </source>
</evidence>
<keyword evidence="6 10" id="KW-0378">Hydrolase</keyword>
<keyword evidence="8 10" id="KW-0472">Membrane</keyword>
<evidence type="ECO:0000259" key="11">
    <source>
        <dbReference type="Pfam" id="PF00149"/>
    </source>
</evidence>
<feature type="binding site" evidence="10">
    <location>
        <position position="63"/>
    </location>
    <ligand>
        <name>Mn(2+)</name>
        <dbReference type="ChEBI" id="CHEBI:29035"/>
        <label>2</label>
    </ligand>
</feature>
<feature type="binding site" evidence="10">
    <location>
        <position position="218"/>
    </location>
    <ligand>
        <name>substrate</name>
    </ligand>
</feature>
<dbReference type="InterPro" id="IPR010138">
    <property type="entry name" value="UDP-diacylglucosamine_Hdrlase"/>
</dbReference>
<dbReference type="NCBIfam" id="TIGR01854">
    <property type="entry name" value="lipid_A_lpxH"/>
    <property type="match status" value="1"/>
</dbReference>
<sequence>MHGIEPPDSPFFLFHPKSVYYMAHSLFISDLHLCVEQTQSTKEFLQFIQQTAPKAETLYILGDLFEYWAGDDDINNPLHCQIADALHGLSSNGTDIQIMHGNRDLLIGQKFAQTCGAKLLNDPVLINLYHTPTLLTHGDILCTDDIDYQNMRKKIHDPVFQQHFLSQPLAQRKEHIAQLRERSKNAQKHKSEEIMDTNLEAVMDLLRSHHYPRLIHGHTHRPKRHLHTVDGHECERWVLGDWQTTGNFLRCDETGCSWQMLTF</sequence>
<comment type="catalytic activity">
    <reaction evidence="10">
        <text>UDP-2-N,3-O-bis[(3R)-3-hydroxytetradecanoyl]-alpha-D-glucosamine + H2O = 2-N,3-O-bis[(3R)-3-hydroxytetradecanoyl]-alpha-D-glucosaminyl 1-phosphate + UMP + 2 H(+)</text>
        <dbReference type="Rhea" id="RHEA:25213"/>
        <dbReference type="ChEBI" id="CHEBI:15377"/>
        <dbReference type="ChEBI" id="CHEBI:15378"/>
        <dbReference type="ChEBI" id="CHEBI:57865"/>
        <dbReference type="ChEBI" id="CHEBI:57957"/>
        <dbReference type="ChEBI" id="CHEBI:78847"/>
        <dbReference type="EC" id="3.6.1.54"/>
    </reaction>
</comment>
<feature type="binding site" evidence="10">
    <location>
        <position position="63"/>
    </location>
    <ligand>
        <name>Mn(2+)</name>
        <dbReference type="ChEBI" id="CHEBI:29035"/>
        <label>1</label>
    </ligand>
</feature>
<evidence type="ECO:0000256" key="9">
    <source>
        <dbReference type="ARBA" id="ARBA00023211"/>
    </source>
</evidence>
<dbReference type="EC" id="3.6.1.54" evidence="10"/>
<keyword evidence="1 10" id="KW-1003">Cell membrane</keyword>
<keyword evidence="9 10" id="KW-0464">Manganese</keyword>
<evidence type="ECO:0000256" key="7">
    <source>
        <dbReference type="ARBA" id="ARBA00023098"/>
    </source>
</evidence>
<keyword evidence="7 10" id="KW-0443">Lipid metabolism</keyword>
<comment type="pathway">
    <text evidence="10">Glycolipid biosynthesis; lipid IV(A) biosynthesis; lipid IV(A) from (3R)-3-hydroxytetradecanoyl-[acyl-carrier-protein] and UDP-N-acetyl-alpha-D-glucosamine: step 4/6.</text>
</comment>
<feature type="binding site" evidence="10">
    <location>
        <position position="102"/>
    </location>
    <ligand>
        <name>Mn(2+)</name>
        <dbReference type="ChEBI" id="CHEBI:29035"/>
        <label>2</label>
    </ligand>
</feature>
<dbReference type="InterPro" id="IPR043461">
    <property type="entry name" value="LpxH-like"/>
</dbReference>